<dbReference type="Pfam" id="PF16135">
    <property type="entry name" value="TDBD"/>
    <property type="match status" value="1"/>
</dbReference>
<evidence type="ECO:0000313" key="5">
    <source>
        <dbReference type="EMBL" id="KAK7383483.1"/>
    </source>
</evidence>
<dbReference type="EMBL" id="JAYMYS010000008">
    <property type="protein sequence ID" value="KAK7383483.1"/>
    <property type="molecule type" value="Genomic_DNA"/>
</dbReference>
<dbReference type="AlphaFoldDB" id="A0AAN9RUG8"/>
<evidence type="ECO:0000256" key="2">
    <source>
        <dbReference type="ARBA" id="ARBA00023242"/>
    </source>
</evidence>
<feature type="compositionally biased region" description="Basic and acidic residues" evidence="3">
    <location>
        <begin position="194"/>
        <end position="203"/>
    </location>
</feature>
<organism evidence="5 6">
    <name type="scientific">Psophocarpus tetragonolobus</name>
    <name type="common">Winged bean</name>
    <name type="synonym">Dolichos tetragonolobus</name>
    <dbReference type="NCBI Taxonomy" id="3891"/>
    <lineage>
        <taxon>Eukaryota</taxon>
        <taxon>Viridiplantae</taxon>
        <taxon>Streptophyta</taxon>
        <taxon>Embryophyta</taxon>
        <taxon>Tracheophyta</taxon>
        <taxon>Spermatophyta</taxon>
        <taxon>Magnoliopsida</taxon>
        <taxon>eudicotyledons</taxon>
        <taxon>Gunneridae</taxon>
        <taxon>Pentapetalae</taxon>
        <taxon>rosids</taxon>
        <taxon>fabids</taxon>
        <taxon>Fabales</taxon>
        <taxon>Fabaceae</taxon>
        <taxon>Papilionoideae</taxon>
        <taxon>50 kb inversion clade</taxon>
        <taxon>NPAAA clade</taxon>
        <taxon>indigoferoid/millettioid clade</taxon>
        <taxon>Phaseoleae</taxon>
        <taxon>Psophocarpus</taxon>
    </lineage>
</organism>
<dbReference type="GO" id="GO:0005634">
    <property type="term" value="C:nucleus"/>
    <property type="evidence" value="ECO:0007669"/>
    <property type="project" value="UniProtKB-SubCell"/>
</dbReference>
<feature type="domain" description="Tify" evidence="4">
    <location>
        <begin position="260"/>
        <end position="306"/>
    </location>
</feature>
<feature type="region of interest" description="Disordered" evidence="3">
    <location>
        <begin position="1"/>
        <end position="24"/>
    </location>
</feature>
<dbReference type="Proteomes" id="UP001386955">
    <property type="component" value="Unassembled WGS sequence"/>
</dbReference>
<gene>
    <name evidence="5" type="ORF">VNO78_29162</name>
</gene>
<evidence type="ECO:0000313" key="6">
    <source>
        <dbReference type="Proteomes" id="UP001386955"/>
    </source>
</evidence>
<dbReference type="InterPro" id="IPR032308">
    <property type="entry name" value="TDBD"/>
</dbReference>
<evidence type="ECO:0000256" key="1">
    <source>
        <dbReference type="ARBA" id="ARBA00004123"/>
    </source>
</evidence>
<comment type="subcellular location">
    <subcellularLocation>
        <location evidence="1">Nucleus</location>
    </subcellularLocation>
</comment>
<name>A0AAN9RUG8_PSOTE</name>
<comment type="caution">
    <text evidence="5">The sequence shown here is derived from an EMBL/GenBank/DDBJ whole genome shotgun (WGS) entry which is preliminary data.</text>
</comment>
<evidence type="ECO:0000256" key="3">
    <source>
        <dbReference type="SAM" id="MobiDB-lite"/>
    </source>
</evidence>
<accession>A0AAN9RUG8</accession>
<proteinExistence type="predicted"/>
<feature type="region of interest" description="Disordered" evidence="3">
    <location>
        <begin position="182"/>
        <end position="203"/>
    </location>
</feature>
<reference evidence="5 6" key="1">
    <citation type="submission" date="2024-01" db="EMBL/GenBank/DDBJ databases">
        <title>The genomes of 5 underutilized Papilionoideae crops provide insights into root nodulation and disease resistanc.</title>
        <authorList>
            <person name="Jiang F."/>
        </authorList>
    </citation>
    <scope>NUCLEOTIDE SEQUENCE [LARGE SCALE GENOMIC DNA]</scope>
    <source>
        <strain evidence="5">DUOXIRENSHENG_FW03</strain>
        <tissue evidence="5">Leaves</tissue>
    </source>
</reference>
<protein>
    <recommendedName>
        <fullName evidence="4">Tify domain-containing protein</fullName>
    </recommendedName>
</protein>
<keyword evidence="6" id="KW-1185">Reference proteome</keyword>
<sequence>MQSAWQRKCDSPFQQPSTSAAVPSAPSPEQILLWFALKDMNASYGLPQVAHALRSKFVGGNHGLVNPSFPHSTTHGPCQSDTGNSLQSLLYDPPSSLQYNFQDLFDRKLCISSGDCTAAIGNSVVSSIESGTFPTSSVGLVTESLINCNLQNWATTFPEISSSAIVGLNNISNFVFHDTQSSNTATKPTVASGDKARESEGHRQGANTACSLNVCCSDIQTTPNIALEQSSSKYTTPSMSGFPRVFCMGKSGHLLLSNTGLLGIVCSCHCWHMSVLKFCEHCGLHGVDPGDAVYMESGETISQWQKLYFLKFGIRSQGNENEWDWPEVLSTTGSLMKSNASVFDTPKTNLSHMLRSSAVMSRSGKSSDHVMFPKNAHMDHDLFIGALSRKQATTIQDDCNNPLKGFSSISQNSLYDQLKNQLMESNLAMYTTAPNFLGTQLEDGCLSRSPFFDSLKRKGNLSTAHSSLQTPTRHLKDHDCIKKKNANDGLVGRDAASSNVDLRLGQSPQTGNPLPSFIEPLLFNALASPPKLQPLKQMINNADLSREEELQNKFSYAAGSFKMVEEMPQLKPKNFMSAMSNGSAGARSETKNVANSLSFSPFPQFYNQPGGMTKASEHLWNDSSPILPKKLYCDYSHIGRKSNNSGIRVNKYLNNDKGVNFNKDSGAKINSGFGIGQLMEYPSSITRTVDGSDNCVSVVNEKIYVSNHESSLPSDTSASANIFCGSNNVSSIVQENHVIPQTPIPFEGIWKGLPYHVSSSVSNQPPTLPQLQGFNMDAYLHDENMRLLALTQILELSKQQHASNFNDINQKHGRSNSISKVQNSICEASTSGQGTSGATLKLPQNRGICGNHESTIGLEKLASLTGKPNIFFSL</sequence>
<keyword evidence="2" id="KW-0539">Nucleus</keyword>
<evidence type="ECO:0000259" key="4">
    <source>
        <dbReference type="Pfam" id="PF16135"/>
    </source>
</evidence>